<proteinExistence type="predicted"/>
<gene>
    <name evidence="1" type="ORF">SDC9_47782</name>
</gene>
<dbReference type="AlphaFoldDB" id="A0A644WCS0"/>
<protein>
    <recommendedName>
        <fullName evidence="2">6-bladed beta-propeller</fullName>
    </recommendedName>
</protein>
<evidence type="ECO:0000313" key="1">
    <source>
        <dbReference type="EMBL" id="MPM01542.1"/>
    </source>
</evidence>
<reference evidence="1" key="1">
    <citation type="submission" date="2019-08" db="EMBL/GenBank/DDBJ databases">
        <authorList>
            <person name="Kucharzyk K."/>
            <person name="Murdoch R.W."/>
            <person name="Higgins S."/>
            <person name="Loffler F."/>
        </authorList>
    </citation>
    <scope>NUCLEOTIDE SEQUENCE</scope>
</reference>
<name>A0A644WCS0_9ZZZZ</name>
<sequence length="357" mass="41645">MIYKYKQMKYVLAIALCVCFSCSDNSSVRKMNDVFSDDVKLMAEKMPVKEVLNPGNIVKLKDYLIVQNEYISGEDCFYVYSLVKMKFCFSFGRLGQADGEFIAPRIVQNNTGNSLSIFDSARDKIFVYDVSDTKPQLVNERKMIDIQYPTQEISYVNDSIILFQTIGPIGNKLYSYNLNTNFILDTLEFDSGLKDVMDSKYNPNFDFYNLTNVGRKFVVGFNYINEFKVGELDDDYRFQVHEGAKLKNYGLAPTNPDKLYKNYFYYMFPSATSELLFLPYLGQEATILQPFPINLKGRHFDFYIEVYDWNLAPVARLKFDNDLIRLCIDEERHKIYTWNPLEDFDNVLVYSIENIGR</sequence>
<dbReference type="EMBL" id="VSSQ01000803">
    <property type="protein sequence ID" value="MPM01542.1"/>
    <property type="molecule type" value="Genomic_DNA"/>
</dbReference>
<evidence type="ECO:0008006" key="2">
    <source>
        <dbReference type="Google" id="ProtNLM"/>
    </source>
</evidence>
<organism evidence="1">
    <name type="scientific">bioreactor metagenome</name>
    <dbReference type="NCBI Taxonomy" id="1076179"/>
    <lineage>
        <taxon>unclassified sequences</taxon>
        <taxon>metagenomes</taxon>
        <taxon>ecological metagenomes</taxon>
    </lineage>
</organism>
<comment type="caution">
    <text evidence="1">The sequence shown here is derived from an EMBL/GenBank/DDBJ whole genome shotgun (WGS) entry which is preliminary data.</text>
</comment>
<accession>A0A644WCS0</accession>